<proteinExistence type="predicted"/>
<protein>
    <recommendedName>
        <fullName evidence="3">DUF1295-domain-containing protein</fullName>
    </recommendedName>
</protein>
<dbReference type="Gene3D" id="1.20.120.1630">
    <property type="match status" value="1"/>
</dbReference>
<keyword evidence="2" id="KW-1185">Reference proteome</keyword>
<dbReference type="EMBL" id="KN831782">
    <property type="protein sequence ID" value="KIM40605.1"/>
    <property type="molecule type" value="Genomic_DNA"/>
</dbReference>
<reference evidence="1 2" key="1">
    <citation type="submission" date="2014-04" db="EMBL/GenBank/DDBJ databases">
        <authorList>
            <consortium name="DOE Joint Genome Institute"/>
            <person name="Kuo A."/>
            <person name="Gay G."/>
            <person name="Dore J."/>
            <person name="Kohler A."/>
            <person name="Nagy L.G."/>
            <person name="Floudas D."/>
            <person name="Copeland A."/>
            <person name="Barry K.W."/>
            <person name="Cichocki N."/>
            <person name="Veneault-Fourrey C."/>
            <person name="LaButti K."/>
            <person name="Lindquist E.A."/>
            <person name="Lipzen A."/>
            <person name="Lundell T."/>
            <person name="Morin E."/>
            <person name="Murat C."/>
            <person name="Sun H."/>
            <person name="Tunlid A."/>
            <person name="Henrissat B."/>
            <person name="Grigoriev I.V."/>
            <person name="Hibbett D.S."/>
            <person name="Martin F."/>
            <person name="Nordberg H.P."/>
            <person name="Cantor M.N."/>
            <person name="Hua S.X."/>
        </authorList>
    </citation>
    <scope>NUCLEOTIDE SEQUENCE [LARGE SCALE GENOMIC DNA]</scope>
    <source>
        <strain evidence="2">h7</strain>
    </source>
</reference>
<dbReference type="Proteomes" id="UP000053424">
    <property type="component" value="Unassembled WGS sequence"/>
</dbReference>
<dbReference type="AlphaFoldDB" id="A0A0C3BVI8"/>
<reference evidence="2" key="2">
    <citation type="submission" date="2015-01" db="EMBL/GenBank/DDBJ databases">
        <title>Evolutionary Origins and Diversification of the Mycorrhizal Mutualists.</title>
        <authorList>
            <consortium name="DOE Joint Genome Institute"/>
            <consortium name="Mycorrhizal Genomics Consortium"/>
            <person name="Kohler A."/>
            <person name="Kuo A."/>
            <person name="Nagy L.G."/>
            <person name="Floudas D."/>
            <person name="Copeland A."/>
            <person name="Barry K.W."/>
            <person name="Cichocki N."/>
            <person name="Veneault-Fourrey C."/>
            <person name="LaButti K."/>
            <person name="Lindquist E.A."/>
            <person name="Lipzen A."/>
            <person name="Lundell T."/>
            <person name="Morin E."/>
            <person name="Murat C."/>
            <person name="Riley R."/>
            <person name="Ohm R."/>
            <person name="Sun H."/>
            <person name="Tunlid A."/>
            <person name="Henrissat B."/>
            <person name="Grigoriev I.V."/>
            <person name="Hibbett D.S."/>
            <person name="Martin F."/>
        </authorList>
    </citation>
    <scope>NUCLEOTIDE SEQUENCE [LARGE SCALE GENOMIC DNA]</scope>
    <source>
        <strain evidence="2">h7</strain>
    </source>
</reference>
<dbReference type="PANTHER" id="PTHR32251">
    <property type="entry name" value="3-OXO-5-ALPHA-STEROID 4-DEHYDROGENASE"/>
    <property type="match status" value="1"/>
</dbReference>
<gene>
    <name evidence="1" type="ORF">M413DRAFT_446034</name>
</gene>
<evidence type="ECO:0000313" key="2">
    <source>
        <dbReference type="Proteomes" id="UP000053424"/>
    </source>
</evidence>
<dbReference type="OrthoDB" id="201504at2759"/>
<dbReference type="HOGENOM" id="CLU_043418_0_0_1"/>
<evidence type="ECO:0008006" key="3">
    <source>
        <dbReference type="Google" id="ProtNLM"/>
    </source>
</evidence>
<evidence type="ECO:0000313" key="1">
    <source>
        <dbReference type="EMBL" id="KIM40605.1"/>
    </source>
</evidence>
<dbReference type="GO" id="GO:0016020">
    <property type="term" value="C:membrane"/>
    <property type="evidence" value="ECO:0007669"/>
    <property type="project" value="TreeGrafter"/>
</dbReference>
<accession>A0A0C3BVI8</accession>
<dbReference type="InterPro" id="IPR010721">
    <property type="entry name" value="UstE-like"/>
</dbReference>
<dbReference type="Pfam" id="PF06966">
    <property type="entry name" value="DUF1295"/>
    <property type="match status" value="1"/>
</dbReference>
<sequence length="389" mass="44355">MTLFNLPPYLDRPAQFCLFSTAATWIASLITSNVSQVDRLWTFLPTIYTAYYAFLPALPNSQPWLFVPYAPKELGWAAVKDYSPRALLMFSVVFVWMCRLSYNTYRRGLFSLKDEDYRWAVLRTQLPPWLFQITNLTFIAATQNVLLLLLGLPTYVASVFQPHTSLVTSDYILAAVALTILAFEFTSDNQQFAFHAYKHAYLAKEKGDADAKAYDPKEQWPGARLDWTADDAKRGFVTRGLWRYSRHPNFACEQSFWWVITLFPLLAAAPPNPPRLSEIPPLHTIIIAILHPDLYPALFESLRSAFLPTLIDLLPAIAISILFFSSTLYTESISSSKYPKAYAAYQERVGMFSPSLTLFKALKLKFVDGEKKAKEVDRLVWGSLHAKED</sequence>
<organism evidence="1 2">
    <name type="scientific">Hebeloma cylindrosporum</name>
    <dbReference type="NCBI Taxonomy" id="76867"/>
    <lineage>
        <taxon>Eukaryota</taxon>
        <taxon>Fungi</taxon>
        <taxon>Dikarya</taxon>
        <taxon>Basidiomycota</taxon>
        <taxon>Agaricomycotina</taxon>
        <taxon>Agaricomycetes</taxon>
        <taxon>Agaricomycetidae</taxon>
        <taxon>Agaricales</taxon>
        <taxon>Agaricineae</taxon>
        <taxon>Hymenogastraceae</taxon>
        <taxon>Hebeloma</taxon>
    </lineage>
</organism>
<dbReference type="PANTHER" id="PTHR32251:SF23">
    <property type="entry name" value="3-OXO-5-ALPHA-STEROID 4-DEHYDROGENASE (DUF1295)"/>
    <property type="match status" value="1"/>
</dbReference>
<name>A0A0C3BVI8_HEBCY</name>